<keyword evidence="2" id="KW-1185">Reference proteome</keyword>
<protein>
    <submittedName>
        <fullName evidence="1">Uncharacterized protein</fullName>
    </submittedName>
</protein>
<dbReference type="RefSeq" id="WP_143375275.1">
    <property type="nucleotide sequence ID" value="NZ_VJVZ01000020.1"/>
</dbReference>
<dbReference type="AlphaFoldDB" id="A0A552UT98"/>
<reference evidence="1 2" key="1">
    <citation type="submission" date="2019-07" db="EMBL/GenBank/DDBJ databases">
        <title>Flavobacterium sp. nov., isolated from glacier ice.</title>
        <authorList>
            <person name="Liu Q."/>
            <person name="Xin Y.-H."/>
        </authorList>
    </citation>
    <scope>NUCLEOTIDE SEQUENCE [LARGE SCALE GENOMIC DNA]</scope>
    <source>
        <strain evidence="1 2">ZT4R6</strain>
    </source>
</reference>
<comment type="caution">
    <text evidence="1">The sequence shown here is derived from an EMBL/GenBank/DDBJ whole genome shotgun (WGS) entry which is preliminary data.</text>
</comment>
<evidence type="ECO:0000313" key="2">
    <source>
        <dbReference type="Proteomes" id="UP000320643"/>
    </source>
</evidence>
<dbReference type="OrthoDB" id="1349797at2"/>
<gene>
    <name evidence="1" type="ORF">FMM05_20375</name>
</gene>
<sequence length="217" mass="25870">MEEKQKYYCSFIKVGNKEFMEKLFYDGEIFCNTLDYFQNLPQENLMADPNDGDIKLIQAKNIKLEFKDKTFLSDKGQIHLKNPNLKGNLYCLYGVETKTIEPSETFKKLDLDLSAIDWGDYAIYIFDTLEFLRRMEAAIKKEQLQFEFHPVLYYDDKIYEGDLNVFNKSIKFEKQKEIRYWIANTNNEPIKLYLGDLSDISILLNRNELQNIEYDYK</sequence>
<accession>A0A552UT98</accession>
<name>A0A552UT98_9FLAO</name>
<evidence type="ECO:0000313" key="1">
    <source>
        <dbReference type="EMBL" id="TRW21434.1"/>
    </source>
</evidence>
<proteinExistence type="predicted"/>
<dbReference type="EMBL" id="VJVZ01000020">
    <property type="protein sequence ID" value="TRW21434.1"/>
    <property type="molecule type" value="Genomic_DNA"/>
</dbReference>
<dbReference type="Proteomes" id="UP000320643">
    <property type="component" value="Unassembled WGS sequence"/>
</dbReference>
<organism evidence="1 2">
    <name type="scientific">Flavobacterium zepuense</name>
    <dbReference type="NCBI Taxonomy" id="2593302"/>
    <lineage>
        <taxon>Bacteria</taxon>
        <taxon>Pseudomonadati</taxon>
        <taxon>Bacteroidota</taxon>
        <taxon>Flavobacteriia</taxon>
        <taxon>Flavobacteriales</taxon>
        <taxon>Flavobacteriaceae</taxon>
        <taxon>Flavobacterium</taxon>
    </lineage>
</organism>